<dbReference type="Pfam" id="PF12697">
    <property type="entry name" value="Abhydrolase_6"/>
    <property type="match status" value="1"/>
</dbReference>
<name>A0A318SKV1_9DEIO</name>
<sequence length="285" mass="30768">MSLFTGFAKNGLPYAKLSESGPPLVFLTGSELQHRPPTRAVQQGYRFMLRRTLMAYSVYLCSRKPGLPLGTTARDMSDDFAFMIESEIGQPAHIVGMSSGGSSAMHLAADHPHLVDKLVLAMTGYRLNSHGMDVGRVWRDLALEGDWPKLWIRMSIDVAEGRTPAWLLGPVMRLLGPKVLGVPSSNGQDLAVVMAADLDLDVADQLPRITAPTLVIGGEQDPFYGAENIRETAARIANARLVLLPGGHAVVKSKPRAFEEAVLTFLSESARAVPATSSPRPLASN</sequence>
<proteinExistence type="predicted"/>
<keyword evidence="3" id="KW-1185">Reference proteome</keyword>
<comment type="caution">
    <text evidence="2">The sequence shown here is derived from an EMBL/GenBank/DDBJ whole genome shotgun (WGS) entry which is preliminary data.</text>
</comment>
<evidence type="ECO:0000313" key="3">
    <source>
        <dbReference type="Proteomes" id="UP000248326"/>
    </source>
</evidence>
<dbReference type="Gene3D" id="3.40.50.1820">
    <property type="entry name" value="alpha/beta hydrolase"/>
    <property type="match status" value="1"/>
</dbReference>
<dbReference type="GO" id="GO:0016020">
    <property type="term" value="C:membrane"/>
    <property type="evidence" value="ECO:0007669"/>
    <property type="project" value="TreeGrafter"/>
</dbReference>
<dbReference type="OrthoDB" id="9805423at2"/>
<protein>
    <submittedName>
        <fullName evidence="2">Pimeloyl-ACP methyl ester carboxylesterase</fullName>
    </submittedName>
</protein>
<evidence type="ECO:0000313" key="2">
    <source>
        <dbReference type="EMBL" id="PYE53155.1"/>
    </source>
</evidence>
<dbReference type="Proteomes" id="UP000248326">
    <property type="component" value="Unassembled WGS sequence"/>
</dbReference>
<accession>A0A318SKV1</accession>
<dbReference type="InterPro" id="IPR000073">
    <property type="entry name" value="AB_hydrolase_1"/>
</dbReference>
<dbReference type="SUPFAM" id="SSF53474">
    <property type="entry name" value="alpha/beta-Hydrolases"/>
    <property type="match status" value="1"/>
</dbReference>
<reference evidence="2 3" key="1">
    <citation type="submission" date="2018-06" db="EMBL/GenBank/DDBJ databases">
        <title>Genomic Encyclopedia of Type Strains, Phase IV (KMG-IV): sequencing the most valuable type-strain genomes for metagenomic binning, comparative biology and taxonomic classification.</title>
        <authorList>
            <person name="Goeker M."/>
        </authorList>
    </citation>
    <scope>NUCLEOTIDE SEQUENCE [LARGE SCALE GENOMIC DNA]</scope>
    <source>
        <strain evidence="2 3">DSM 18048</strain>
    </source>
</reference>
<dbReference type="EMBL" id="QJSX01000010">
    <property type="protein sequence ID" value="PYE53155.1"/>
    <property type="molecule type" value="Genomic_DNA"/>
</dbReference>
<feature type="domain" description="AB hydrolase-1" evidence="1">
    <location>
        <begin position="72"/>
        <end position="260"/>
    </location>
</feature>
<dbReference type="PRINTS" id="PR00111">
    <property type="entry name" value="ABHYDROLASE"/>
</dbReference>
<dbReference type="PANTHER" id="PTHR43798">
    <property type="entry name" value="MONOACYLGLYCEROL LIPASE"/>
    <property type="match status" value="1"/>
</dbReference>
<dbReference type="AlphaFoldDB" id="A0A318SKV1"/>
<dbReference type="RefSeq" id="WP_110887359.1">
    <property type="nucleotide sequence ID" value="NZ_QJSX01000010.1"/>
</dbReference>
<dbReference type="InterPro" id="IPR050266">
    <property type="entry name" value="AB_hydrolase_sf"/>
</dbReference>
<dbReference type="InterPro" id="IPR029058">
    <property type="entry name" value="AB_hydrolase_fold"/>
</dbReference>
<organism evidence="2 3">
    <name type="scientific">Deinococcus yavapaiensis KR-236</name>
    <dbReference type="NCBI Taxonomy" id="694435"/>
    <lineage>
        <taxon>Bacteria</taxon>
        <taxon>Thermotogati</taxon>
        <taxon>Deinococcota</taxon>
        <taxon>Deinococci</taxon>
        <taxon>Deinococcales</taxon>
        <taxon>Deinococcaceae</taxon>
        <taxon>Deinococcus</taxon>
    </lineage>
</organism>
<gene>
    <name evidence="2" type="ORF">DES52_110139</name>
</gene>
<evidence type="ECO:0000259" key="1">
    <source>
        <dbReference type="Pfam" id="PF12697"/>
    </source>
</evidence>
<dbReference type="PANTHER" id="PTHR43798:SF33">
    <property type="entry name" value="HYDROLASE, PUTATIVE (AFU_ORTHOLOGUE AFUA_2G14860)-RELATED"/>
    <property type="match status" value="1"/>
</dbReference>